<dbReference type="EMBL" id="UINC01001020">
    <property type="protein sequence ID" value="SUZ67753.1"/>
    <property type="molecule type" value="Genomic_DNA"/>
</dbReference>
<dbReference type="PANTHER" id="PTHR45688">
    <property type="match status" value="1"/>
</dbReference>
<evidence type="ECO:0008006" key="4">
    <source>
        <dbReference type="Google" id="ProtNLM"/>
    </source>
</evidence>
<dbReference type="CDD" id="cd00610">
    <property type="entry name" value="OAT_like"/>
    <property type="match status" value="1"/>
</dbReference>
<dbReference type="GO" id="GO:0005739">
    <property type="term" value="C:mitochondrion"/>
    <property type="evidence" value="ECO:0007669"/>
    <property type="project" value="TreeGrafter"/>
</dbReference>
<dbReference type="InterPro" id="IPR015424">
    <property type="entry name" value="PyrdxlP-dep_Trfase"/>
</dbReference>
<dbReference type="GO" id="GO:0030170">
    <property type="term" value="F:pyridoxal phosphate binding"/>
    <property type="evidence" value="ECO:0007669"/>
    <property type="project" value="InterPro"/>
</dbReference>
<evidence type="ECO:0000313" key="3">
    <source>
        <dbReference type="EMBL" id="SUZ67753.1"/>
    </source>
</evidence>
<dbReference type="Pfam" id="PF00202">
    <property type="entry name" value="Aminotran_3"/>
    <property type="match status" value="1"/>
</dbReference>
<comment type="similarity">
    <text evidence="1">Belongs to the class-III pyridoxal-phosphate-dependent aminotransferase family.</text>
</comment>
<reference evidence="3" key="1">
    <citation type="submission" date="2018-05" db="EMBL/GenBank/DDBJ databases">
        <authorList>
            <person name="Lanie J.A."/>
            <person name="Ng W.-L."/>
            <person name="Kazmierczak K.M."/>
            <person name="Andrzejewski T.M."/>
            <person name="Davidsen T.M."/>
            <person name="Wayne K.J."/>
            <person name="Tettelin H."/>
            <person name="Glass J.I."/>
            <person name="Rusch D."/>
            <person name="Podicherti R."/>
            <person name="Tsui H.-C.T."/>
            <person name="Winkler M.E."/>
        </authorList>
    </citation>
    <scope>NUCLEOTIDE SEQUENCE</scope>
</reference>
<protein>
    <recommendedName>
        <fullName evidence="4">Aspartate aminotransferase family protein</fullName>
    </recommendedName>
</protein>
<organism evidence="3">
    <name type="scientific">marine metagenome</name>
    <dbReference type="NCBI Taxonomy" id="408172"/>
    <lineage>
        <taxon>unclassified sequences</taxon>
        <taxon>metagenomes</taxon>
        <taxon>ecological metagenomes</taxon>
    </lineage>
</organism>
<dbReference type="SUPFAM" id="SSF53383">
    <property type="entry name" value="PLP-dependent transferases"/>
    <property type="match status" value="1"/>
</dbReference>
<name>A0A381PQK0_9ZZZZ</name>
<evidence type="ECO:0000256" key="1">
    <source>
        <dbReference type="ARBA" id="ARBA00008954"/>
    </source>
</evidence>
<dbReference type="Gene3D" id="3.90.1150.10">
    <property type="entry name" value="Aspartate Aminotransferase, domain 1"/>
    <property type="match status" value="1"/>
</dbReference>
<dbReference type="InterPro" id="IPR005814">
    <property type="entry name" value="Aminotrans_3"/>
</dbReference>
<dbReference type="InterPro" id="IPR015421">
    <property type="entry name" value="PyrdxlP-dep_Trfase_major"/>
</dbReference>
<dbReference type="InterPro" id="IPR015422">
    <property type="entry name" value="PyrdxlP-dep_Trfase_small"/>
</dbReference>
<dbReference type="PIRSF" id="PIRSF000521">
    <property type="entry name" value="Transaminase_4ab_Lys_Orn"/>
    <property type="match status" value="1"/>
</dbReference>
<dbReference type="InterPro" id="IPR049704">
    <property type="entry name" value="Aminotrans_3_PPA_site"/>
</dbReference>
<gene>
    <name evidence="3" type="ORF">METZ01_LOCUS20607</name>
</gene>
<dbReference type="PROSITE" id="PS00600">
    <property type="entry name" value="AA_TRANSFER_CLASS_3"/>
    <property type="match status" value="1"/>
</dbReference>
<accession>A0A381PQK0</accession>
<dbReference type="GO" id="GO:0008483">
    <property type="term" value="F:transaminase activity"/>
    <property type="evidence" value="ECO:0007669"/>
    <property type="project" value="InterPro"/>
</dbReference>
<dbReference type="AlphaFoldDB" id="A0A381PQK0"/>
<evidence type="ECO:0000256" key="2">
    <source>
        <dbReference type="ARBA" id="ARBA00022898"/>
    </source>
</evidence>
<dbReference type="PANTHER" id="PTHR45688:SF13">
    <property type="entry name" value="ALANINE--GLYOXYLATE AMINOTRANSFERASE 2-LIKE"/>
    <property type="match status" value="1"/>
</dbReference>
<dbReference type="Gene3D" id="3.40.640.10">
    <property type="entry name" value="Type I PLP-dependent aspartate aminotransferase-like (Major domain)"/>
    <property type="match status" value="1"/>
</dbReference>
<keyword evidence="2" id="KW-0663">Pyridoxal phosphate</keyword>
<proteinExistence type="inferred from homology"/>
<sequence length="422" mass="45367">MTELLDRHRRVMGNDAPLFYDEPLELVKGEGVWLEDVAGRRYLDLYNNVPCVGHANPHVVAKLAEQAATLNIHSRYLHDGVVDYVERLVGLHHDGIEAAILGCSGTEATEMALTLARNATGKRGIICTDATYHGNSSLVGRLSWLPVGTERSGVKSISTPQLFRPLESGLTEINLLQRHLDELTSTIASFDDEGGFAGLMLCSILANEGLPNPPAGWFTEAVGIVRDAGGLVIADEVQAGFARSGSWWGYETNGFVPDVVCMGKPMGNGFPLSAMAASHDLISGFRRRQRYFNTFASSPLQAAAGAAVIDEITDRRLVHHVAEVGDRLRASLTALQPDHPRMGDVRGTGLFIGIDWVHPGSNEPDVEGAGQMVEVLKSGGMLLGKAGQYGNVLKIRPPLVFDHDDAAAFLDVFTAAVADAHS</sequence>